<dbReference type="EMBL" id="QEWP01000020">
    <property type="protein sequence ID" value="PWD98010.1"/>
    <property type="molecule type" value="Genomic_DNA"/>
</dbReference>
<dbReference type="SUPFAM" id="SSF56112">
    <property type="entry name" value="Protein kinase-like (PK-like)"/>
    <property type="match status" value="1"/>
</dbReference>
<reference evidence="1 2" key="1">
    <citation type="submission" date="2018-05" db="EMBL/GenBank/DDBJ databases">
        <title>Marinilabilia rubrum sp. nov., isolated from saltern sediment.</title>
        <authorList>
            <person name="Zhang R."/>
        </authorList>
    </citation>
    <scope>NUCLEOTIDE SEQUENCE [LARGE SCALE GENOMIC DNA]</scope>
    <source>
        <strain evidence="1 2">WTE16</strain>
    </source>
</reference>
<evidence type="ECO:0000313" key="2">
    <source>
        <dbReference type="Proteomes" id="UP000244956"/>
    </source>
</evidence>
<dbReference type="InterPro" id="IPR011009">
    <property type="entry name" value="Kinase-like_dom_sf"/>
</dbReference>
<dbReference type="OrthoDB" id="2088152at2"/>
<gene>
    <name evidence="1" type="ORF">DDZ16_17560</name>
</gene>
<sequence>MSYSKELNKHIQRKHPICEISTVMADNNRYFGHAVHFYVFVSNRLNYVISTYKEASASRMKRENTVMMSLKNQVRSQAFMDSLLFSFEILCIDDEYFRVQGFVASQDLRKVFRKKSLKAIEKYLNVSFDWLSSFQGIRKKQNASHDELVKEIEEITHILSEEHTGRRWLNELINSVSIHHWELTKGFSHGDFCFYNCLYNGCDRFLVFDWEHVSEFYWLFYDPILNVNSVWQYFFERGRVKSMYDVLILKRNEKKFEVLLSKYVDLISGKYRLSLKQFLLLSVFVFFRNQTREGKSGVIATKAPYIDINGVLSF</sequence>
<comment type="caution">
    <text evidence="1">The sequence shown here is derived from an EMBL/GenBank/DDBJ whole genome shotgun (WGS) entry which is preliminary data.</text>
</comment>
<evidence type="ECO:0000313" key="1">
    <source>
        <dbReference type="EMBL" id="PWD98010.1"/>
    </source>
</evidence>
<dbReference type="RefSeq" id="WP_109265792.1">
    <property type="nucleotide sequence ID" value="NZ_QEWP01000020.1"/>
</dbReference>
<proteinExistence type="predicted"/>
<dbReference type="AlphaFoldDB" id="A0A2U2B4L4"/>
<accession>A0A2U2B4L4</accession>
<organism evidence="1 2">
    <name type="scientific">Marinilabilia rubra</name>
    <dbReference type="NCBI Taxonomy" id="2162893"/>
    <lineage>
        <taxon>Bacteria</taxon>
        <taxon>Pseudomonadati</taxon>
        <taxon>Bacteroidota</taxon>
        <taxon>Bacteroidia</taxon>
        <taxon>Marinilabiliales</taxon>
        <taxon>Marinilabiliaceae</taxon>
        <taxon>Marinilabilia</taxon>
    </lineage>
</organism>
<protein>
    <submittedName>
        <fullName evidence="1">Uncharacterized protein</fullName>
    </submittedName>
</protein>
<keyword evidence="2" id="KW-1185">Reference proteome</keyword>
<name>A0A2U2B4L4_9BACT</name>
<dbReference type="Proteomes" id="UP000244956">
    <property type="component" value="Unassembled WGS sequence"/>
</dbReference>